<proteinExistence type="inferred from homology"/>
<dbReference type="InterPro" id="IPR013783">
    <property type="entry name" value="Ig-like_fold"/>
</dbReference>
<dbReference type="Pfam" id="PF13620">
    <property type="entry name" value="CarboxypepD_reg"/>
    <property type="match status" value="4"/>
</dbReference>
<keyword evidence="11" id="KW-1185">Reference proteome</keyword>
<keyword evidence="4" id="KW-0964">Secreted</keyword>
<comment type="catalytic activity">
    <reaction evidence="1">
        <text>Endohydrolysis of (1-&gt;4)-alpha-D-glucosidic linkages in polysaccharides containing three or more (1-&gt;4)-alpha-linked D-glucose units.</text>
        <dbReference type="EC" id="3.2.1.1"/>
    </reaction>
</comment>
<dbReference type="SUPFAM" id="SSF49452">
    <property type="entry name" value="Starch-binding domain-like"/>
    <property type="match status" value="1"/>
</dbReference>
<reference evidence="10 11" key="1">
    <citation type="submission" date="2019-11" db="EMBL/GenBank/DDBJ databases">
        <authorList>
            <person name="Criscuolo A."/>
        </authorList>
    </citation>
    <scope>NUCLEOTIDE SEQUENCE [LARGE SCALE GENOMIC DNA]</scope>
    <source>
        <strain evidence="10">CIP111667</strain>
    </source>
</reference>
<evidence type="ECO:0000256" key="3">
    <source>
        <dbReference type="ARBA" id="ARBA00012595"/>
    </source>
</evidence>
<dbReference type="GO" id="GO:0004556">
    <property type="term" value="F:alpha-amylase activity"/>
    <property type="evidence" value="ECO:0007669"/>
    <property type="project" value="UniProtKB-EC"/>
</dbReference>
<sequence>MWNVVVVTLLAIVLAVLPTAAVAATTAGWATWQPLTGTAGGFSSTMQLPAGGFPAASVTTDSRGGQVGVQTGASAWLSAATPPGAVYGSSRDQQYLNLRPRADNATSPSTTTYTFERPTPAGGWAFVLGDIDADRAVVIARGENGQLLTGAELGWQGGFNYCAVTPSPSCSGDAADIARWDPITGQVTGNDAGLDTSGAAGWFEPTVPITSLTIFFFQRSGFPVYQTWFASLARDITGVVTHDADGPLGGATLTLLGADGTPLATTTSAADGTYSFPGYTASDGYTVEMRVPADPDGPGYIAVGPTVLAADLSETDATDVDFTVRDIVPVPVSGTVTDEDGNPVPGATITLTPTGGGTPVSVVSDSTGAYLFDTVQPGDHELTIDAPPGYTVIESPAPVTVPTGSEEPITDQDFVVQAPASVSGTVTGGGQGVAGAVVTITGPGGTFTTPTAADGGYSFPGLPPGQYTVTLEVPFGYTADGPTSQQVTVTTGDVTNVDFAVAKPGAIGGVVTDDEGTPIPAATLVISGPGGDITLTTDDAGGYFADQLPAGDYAITLTVPDGYTTDATERVTTITGAGESRLDQDFELTAEAPVLPIQVGGTVTDTDGRPVPGAQVTVRDTDGAILATVTTLDDGTWSAELPPGAGYTAEITPPDGHAVDGETVLTFDVVDVAVVGLDFVLQVVTTPTPPEPGGPVPDPGTPGPGTAPNRLPATGADTDTLIVGAALLTAAGLALVAAGRRPARTTRRD</sequence>
<feature type="compositionally biased region" description="Pro residues" evidence="7">
    <location>
        <begin position="687"/>
        <end position="702"/>
    </location>
</feature>
<dbReference type="InterPro" id="IPR013784">
    <property type="entry name" value="Carb-bd-like_fold"/>
</dbReference>
<evidence type="ECO:0000256" key="1">
    <source>
        <dbReference type="ARBA" id="ARBA00000548"/>
    </source>
</evidence>
<accession>A0A7M4DF21</accession>
<feature type="signal peptide" evidence="9">
    <location>
        <begin position="1"/>
        <end position="23"/>
    </location>
</feature>
<dbReference type="PANTHER" id="PTHR36108:SF13">
    <property type="entry name" value="COLOSSIN-B-RELATED"/>
    <property type="match status" value="1"/>
</dbReference>
<feature type="transmembrane region" description="Helical" evidence="8">
    <location>
        <begin position="720"/>
        <end position="738"/>
    </location>
</feature>
<dbReference type="InterPro" id="IPR008969">
    <property type="entry name" value="CarboxyPept-like_regulatory"/>
</dbReference>
<feature type="region of interest" description="Disordered" evidence="7">
    <location>
        <begin position="686"/>
        <end position="716"/>
    </location>
</feature>
<comment type="similarity">
    <text evidence="2">Belongs to the serine-aspartate repeat-containing protein (SDr) family.</text>
</comment>
<dbReference type="Gene3D" id="2.60.40.10">
    <property type="entry name" value="Immunoglobulins"/>
    <property type="match status" value="1"/>
</dbReference>
<keyword evidence="8" id="KW-1133">Transmembrane helix</keyword>
<dbReference type="EC" id="3.2.1.1" evidence="3"/>
<keyword evidence="8" id="KW-0472">Membrane</keyword>
<evidence type="ECO:0000256" key="9">
    <source>
        <dbReference type="SAM" id="SignalP"/>
    </source>
</evidence>
<dbReference type="Gene3D" id="2.60.40.1120">
    <property type="entry name" value="Carboxypeptidase-like, regulatory domain"/>
    <property type="match status" value="4"/>
</dbReference>
<dbReference type="AlphaFoldDB" id="A0A7M4DF21"/>
<dbReference type="EMBL" id="CACRYJ010000011">
    <property type="protein sequence ID" value="VZO35514.1"/>
    <property type="molecule type" value="Genomic_DNA"/>
</dbReference>
<evidence type="ECO:0000313" key="11">
    <source>
        <dbReference type="Proteomes" id="UP000419743"/>
    </source>
</evidence>
<organism evidence="10 11">
    <name type="scientific">Occultella aeris</name>
    <dbReference type="NCBI Taxonomy" id="2761496"/>
    <lineage>
        <taxon>Bacteria</taxon>
        <taxon>Bacillati</taxon>
        <taxon>Actinomycetota</taxon>
        <taxon>Actinomycetes</taxon>
        <taxon>Micrococcales</taxon>
        <taxon>Ruaniaceae</taxon>
        <taxon>Occultella</taxon>
    </lineage>
</organism>
<evidence type="ECO:0000313" key="10">
    <source>
        <dbReference type="EMBL" id="VZO35514.1"/>
    </source>
</evidence>
<protein>
    <recommendedName>
        <fullName evidence="3">alpha-amylase</fullName>
        <ecNumber evidence="3">3.2.1.1</ecNumber>
    </recommendedName>
    <alternativeName>
        <fullName evidence="6">1,4-alpha-D-glucan glucanohydrolase</fullName>
    </alternativeName>
</protein>
<keyword evidence="8" id="KW-0812">Transmembrane</keyword>
<dbReference type="SUPFAM" id="SSF49478">
    <property type="entry name" value="Cna protein B-type domain"/>
    <property type="match status" value="1"/>
</dbReference>
<dbReference type="PANTHER" id="PTHR36108">
    <property type="entry name" value="COLOSSIN-B-RELATED"/>
    <property type="match status" value="1"/>
</dbReference>
<evidence type="ECO:0000256" key="2">
    <source>
        <dbReference type="ARBA" id="ARBA00007257"/>
    </source>
</evidence>
<dbReference type="GO" id="GO:0030246">
    <property type="term" value="F:carbohydrate binding"/>
    <property type="evidence" value="ECO:0007669"/>
    <property type="project" value="InterPro"/>
</dbReference>
<evidence type="ECO:0000256" key="6">
    <source>
        <dbReference type="ARBA" id="ARBA00030238"/>
    </source>
</evidence>
<dbReference type="SUPFAM" id="SSF49464">
    <property type="entry name" value="Carboxypeptidase regulatory domain-like"/>
    <property type="match status" value="3"/>
</dbReference>
<evidence type="ECO:0000256" key="4">
    <source>
        <dbReference type="ARBA" id="ARBA00022525"/>
    </source>
</evidence>
<gene>
    <name evidence="10" type="primary">sdrF</name>
    <name evidence="10" type="ORF">HALOF300_00712</name>
</gene>
<dbReference type="GO" id="GO:0005975">
    <property type="term" value="P:carbohydrate metabolic process"/>
    <property type="evidence" value="ECO:0007669"/>
    <property type="project" value="UniProtKB-ARBA"/>
</dbReference>
<name>A0A7M4DF21_9MICO</name>
<evidence type="ECO:0000256" key="8">
    <source>
        <dbReference type="SAM" id="Phobius"/>
    </source>
</evidence>
<comment type="caution">
    <text evidence="10">The sequence shown here is derived from an EMBL/GenBank/DDBJ whole genome shotgun (WGS) entry which is preliminary data.</text>
</comment>
<evidence type="ECO:0000256" key="7">
    <source>
        <dbReference type="SAM" id="MobiDB-lite"/>
    </source>
</evidence>
<evidence type="ECO:0000256" key="5">
    <source>
        <dbReference type="ARBA" id="ARBA00022729"/>
    </source>
</evidence>
<keyword evidence="5 9" id="KW-0732">Signal</keyword>
<feature type="chain" id="PRO_5029772975" description="alpha-amylase" evidence="9">
    <location>
        <begin position="24"/>
        <end position="749"/>
    </location>
</feature>
<dbReference type="Proteomes" id="UP000419743">
    <property type="component" value="Unassembled WGS sequence"/>
</dbReference>